<evidence type="ECO:0000313" key="4">
    <source>
        <dbReference type="EMBL" id="BCY28952.1"/>
    </source>
</evidence>
<evidence type="ECO:0000256" key="1">
    <source>
        <dbReference type="SAM" id="Coils"/>
    </source>
</evidence>
<keyword evidence="1" id="KW-0175">Coiled coil</keyword>
<dbReference type="PANTHER" id="PTHR10098:SF108">
    <property type="entry name" value="TETRATRICOPEPTIDE REPEAT PROTEIN 28"/>
    <property type="match status" value="1"/>
</dbReference>
<protein>
    <recommendedName>
        <fullName evidence="3">CHAT domain-containing protein</fullName>
    </recommendedName>
</protein>
<name>A0ABM7SCM5_9FLAO</name>
<evidence type="ECO:0000313" key="5">
    <source>
        <dbReference type="Proteomes" id="UP000825258"/>
    </source>
</evidence>
<sequence>MKIRLVFLCIITSVSFVFAQVSKKEKVIDSLHFANQHQESIRLRKALILELNDKKALERNQLKLKLSEYHGTNSWQEGLALLESIKENVITKTLLSDQYKVEFYGNYYHAIAYANQDWEKSLKFAKEFLYKAQSNELQVSLAKQTEVVYDIAYIYGEINQPFDAINYYKKAEILYKKEGLNQSSDMALLYNNLGYEYSKLSNFKKCNDYYILATNIWEKNSLENSNYLATAYNNLIYNFIPYGEIKKAQFYLRKLKNIAKNIDKSDQDNYERIQLSILLNALKIDAFNNNVNCLKTYKNLTTYFKSVTNKEKFINYYSTANNVLLSFLIENKRNVEAEKIAYETEAYLKQYAYNEGLLVLYSHIVVLKKNKNEFESALFYIDEALKISNKTIKGNQAGLYLNKGIILKELGNSNQAELFYNKSQKILDEEKSADIETLLYYTEIANFYLQNYEKSKTTKDLNKAYSSFENCVNKFNSIYKNGLFNSNLIDYLDYIHEGLFKIALYDVSKQESVLNYIENTTSKYLWSNFIRNNSTKSLLNLDENYTLLQNLNAEIAHYKSSIQIENEKTTPDSSKIDEFKNIILELTSQAEQLQIKLSNSNSNYSNLFESKYTTSEFTATLHSDETVINYFPTKENIYVVVLNKNGIQKISKIANKEKVYEKILNYREAILNKKEFSYLSSQLYASLLNNQPLDSNKLTIISKGVLSLLPFESLLKNNKFLIEYYAINYASSLTLYSLQRTLKTKNEFNLAVFNPNYINTNFSILPFAEKESLFLKDKFNAAYFSDDLATKNNFFSNKEAYNIYHLAMHAKVDNLHEDASKLIFGNDNLYFSDLYAQKLPLDLVVLSACDTGFGKNTEGEGIMSLSRAFTYSGVASTIHSLWQTPDKQGSEIIQYFYKYLAEGLTKNEALQNAKIDFLKSTKADELKHPYYWSGFVLSGNPNALVSKSYTILYLASGILFLLIVLFYLKLRK</sequence>
<keyword evidence="2" id="KW-1133">Transmembrane helix</keyword>
<feature type="domain" description="CHAT" evidence="3">
    <location>
        <begin position="680"/>
        <end position="940"/>
    </location>
</feature>
<dbReference type="PANTHER" id="PTHR10098">
    <property type="entry name" value="RAPSYN-RELATED"/>
    <property type="match status" value="1"/>
</dbReference>
<keyword evidence="2" id="KW-0472">Membrane</keyword>
<dbReference type="InterPro" id="IPR019734">
    <property type="entry name" value="TPR_rpt"/>
</dbReference>
<dbReference type="RefSeq" id="WP_221258056.1">
    <property type="nucleotide sequence ID" value="NZ_AP024749.1"/>
</dbReference>
<dbReference type="InterPro" id="IPR024983">
    <property type="entry name" value="CHAT_dom"/>
</dbReference>
<evidence type="ECO:0000259" key="3">
    <source>
        <dbReference type="Pfam" id="PF12770"/>
    </source>
</evidence>
<feature type="transmembrane region" description="Helical" evidence="2">
    <location>
        <begin position="950"/>
        <end position="968"/>
    </location>
</feature>
<dbReference type="Pfam" id="PF12770">
    <property type="entry name" value="CHAT"/>
    <property type="match status" value="1"/>
</dbReference>
<dbReference type="SUPFAM" id="SSF48452">
    <property type="entry name" value="TPR-like"/>
    <property type="match status" value="2"/>
</dbReference>
<dbReference type="EMBL" id="AP024749">
    <property type="protein sequence ID" value="BCY28952.1"/>
    <property type="molecule type" value="Genomic_DNA"/>
</dbReference>
<accession>A0ABM7SCM5</accession>
<proteinExistence type="predicted"/>
<dbReference type="SMART" id="SM00028">
    <property type="entry name" value="TPR"/>
    <property type="match status" value="6"/>
</dbReference>
<evidence type="ECO:0000256" key="2">
    <source>
        <dbReference type="SAM" id="Phobius"/>
    </source>
</evidence>
<keyword evidence="5" id="KW-1185">Reference proteome</keyword>
<organism evidence="4 5">
    <name type="scientific">Flavobacterium okayamense</name>
    <dbReference type="NCBI Taxonomy" id="2830782"/>
    <lineage>
        <taxon>Bacteria</taxon>
        <taxon>Pseudomonadati</taxon>
        <taxon>Bacteroidota</taxon>
        <taxon>Flavobacteriia</taxon>
        <taxon>Flavobacteriales</taxon>
        <taxon>Flavobacteriaceae</taxon>
        <taxon>Flavobacterium</taxon>
    </lineage>
</organism>
<dbReference type="Gene3D" id="1.25.40.10">
    <property type="entry name" value="Tetratricopeptide repeat domain"/>
    <property type="match status" value="2"/>
</dbReference>
<feature type="coiled-coil region" evidence="1">
    <location>
        <begin position="548"/>
        <end position="603"/>
    </location>
</feature>
<dbReference type="InterPro" id="IPR011990">
    <property type="entry name" value="TPR-like_helical_dom_sf"/>
</dbReference>
<reference evidence="4 5" key="1">
    <citation type="submission" date="2021-06" db="EMBL/GenBank/DDBJ databases">
        <title>Whole genome sequences of Flavobacterium sp. KK2020170 and assembly.</title>
        <authorList>
            <person name="Kitahara K."/>
            <person name="Miyoshi S."/>
            <person name="Uesaka K."/>
        </authorList>
    </citation>
    <scope>NUCLEOTIDE SEQUENCE [LARGE SCALE GENOMIC DNA]</scope>
    <source>
        <strain evidence="4 5">KK2020170</strain>
    </source>
</reference>
<dbReference type="Proteomes" id="UP000825258">
    <property type="component" value="Chromosome"/>
</dbReference>
<gene>
    <name evidence="4" type="ORF">KK2020170_18200</name>
</gene>
<keyword evidence="2" id="KW-0812">Transmembrane</keyword>